<reference evidence="9" key="2">
    <citation type="journal article" date="2023" name="BMC Genomics">
        <title>Pest status, molecular evolution, and epigenetic factors derived from the genome assembly of Frankliniella fusca, a thysanopteran phytovirus vector.</title>
        <authorList>
            <person name="Catto M.A."/>
            <person name="Labadie P.E."/>
            <person name="Jacobson A.L."/>
            <person name="Kennedy G.G."/>
            <person name="Srinivasan R."/>
            <person name="Hunt B.G."/>
        </authorList>
    </citation>
    <scope>NUCLEOTIDE SEQUENCE</scope>
    <source>
        <strain evidence="9">PL_HMW_Pooled</strain>
    </source>
</reference>
<evidence type="ECO:0000259" key="8">
    <source>
        <dbReference type="PROSITE" id="PS51148"/>
    </source>
</evidence>
<dbReference type="GO" id="GO:0005634">
    <property type="term" value="C:nucleus"/>
    <property type="evidence" value="ECO:0007669"/>
    <property type="project" value="UniProtKB-SubCell"/>
</dbReference>
<feature type="region of interest" description="Disordered" evidence="7">
    <location>
        <begin position="424"/>
        <end position="516"/>
    </location>
</feature>
<dbReference type="Gene3D" id="2.170.16.10">
    <property type="entry name" value="Hedgehog/Intein (Hint) domain"/>
    <property type="match status" value="1"/>
</dbReference>
<feature type="compositionally biased region" description="Basic and acidic residues" evidence="7">
    <location>
        <begin position="136"/>
        <end position="145"/>
    </location>
</feature>
<dbReference type="PANTHER" id="PTHR13392">
    <property type="entry name" value="ATAXIN 1"/>
    <property type="match status" value="1"/>
</dbReference>
<dbReference type="InterPro" id="IPR003652">
    <property type="entry name" value="Ataxin_AXH_dom"/>
</dbReference>
<evidence type="ECO:0000256" key="7">
    <source>
        <dbReference type="SAM" id="MobiDB-lite"/>
    </source>
</evidence>
<feature type="compositionally biased region" description="Low complexity" evidence="7">
    <location>
        <begin position="472"/>
        <end position="481"/>
    </location>
</feature>
<keyword evidence="6" id="KW-0539">Nucleus</keyword>
<comment type="caution">
    <text evidence="9">The sequence shown here is derived from an EMBL/GenBank/DDBJ whole genome shotgun (WGS) entry which is preliminary data.</text>
</comment>
<dbReference type="InterPro" id="IPR043404">
    <property type="entry name" value="ATAXIN1-like"/>
</dbReference>
<dbReference type="GO" id="GO:0003723">
    <property type="term" value="F:RNA binding"/>
    <property type="evidence" value="ECO:0007669"/>
    <property type="project" value="InterPro"/>
</dbReference>
<protein>
    <submittedName>
        <fullName evidence="9">Ataxin-1</fullName>
    </submittedName>
</protein>
<dbReference type="PANTHER" id="PTHR13392:SF13">
    <property type="entry name" value="AXH DOMAIN-CONTAINING PROTEIN"/>
    <property type="match status" value="1"/>
</dbReference>
<dbReference type="Pfam" id="PF08517">
    <property type="entry name" value="AXH"/>
    <property type="match status" value="1"/>
</dbReference>
<proteinExistence type="predicted"/>
<feature type="region of interest" description="Disordered" evidence="7">
    <location>
        <begin position="179"/>
        <end position="302"/>
    </location>
</feature>
<dbReference type="EMBL" id="JAHWGI010001409">
    <property type="protein sequence ID" value="KAK3930065.1"/>
    <property type="molecule type" value="Genomic_DNA"/>
</dbReference>
<dbReference type="Proteomes" id="UP001219518">
    <property type="component" value="Unassembled WGS sequence"/>
</dbReference>
<dbReference type="GO" id="GO:0006355">
    <property type="term" value="P:regulation of DNA-templated transcription"/>
    <property type="evidence" value="ECO:0007669"/>
    <property type="project" value="InterPro"/>
</dbReference>
<dbReference type="InterPro" id="IPR036096">
    <property type="entry name" value="Ataxin_AXH_dom_sf"/>
</dbReference>
<evidence type="ECO:0000256" key="5">
    <source>
        <dbReference type="ARBA" id="ARBA00023163"/>
    </source>
</evidence>
<feature type="compositionally biased region" description="Low complexity" evidence="7">
    <location>
        <begin position="258"/>
        <end position="288"/>
    </location>
</feature>
<evidence type="ECO:0000256" key="6">
    <source>
        <dbReference type="ARBA" id="ARBA00023242"/>
    </source>
</evidence>
<keyword evidence="3" id="KW-0805">Transcription regulation</keyword>
<feature type="compositionally biased region" description="Pro residues" evidence="7">
    <location>
        <begin position="111"/>
        <end position="129"/>
    </location>
</feature>
<feature type="domain" description="AXH" evidence="8">
    <location>
        <begin position="303"/>
        <end position="431"/>
    </location>
</feature>
<accession>A0AAE1LSG4</accession>
<feature type="compositionally biased region" description="Low complexity" evidence="7">
    <location>
        <begin position="425"/>
        <end position="437"/>
    </location>
</feature>
<dbReference type="GO" id="GO:0003677">
    <property type="term" value="F:DNA binding"/>
    <property type="evidence" value="ECO:0007669"/>
    <property type="project" value="UniProtKB-KW"/>
</dbReference>
<feature type="compositionally biased region" description="Pro residues" evidence="7">
    <location>
        <begin position="197"/>
        <end position="212"/>
    </location>
</feature>
<evidence type="ECO:0000313" key="10">
    <source>
        <dbReference type="Proteomes" id="UP001219518"/>
    </source>
</evidence>
<evidence type="ECO:0000313" key="9">
    <source>
        <dbReference type="EMBL" id="KAK3930065.1"/>
    </source>
</evidence>
<evidence type="ECO:0000256" key="2">
    <source>
        <dbReference type="ARBA" id="ARBA00022491"/>
    </source>
</evidence>
<feature type="compositionally biased region" description="Low complexity" evidence="7">
    <location>
        <begin position="186"/>
        <end position="196"/>
    </location>
</feature>
<comment type="subcellular location">
    <subcellularLocation>
        <location evidence="1">Nucleus</location>
    </subcellularLocation>
</comment>
<keyword evidence="2" id="KW-0678">Repressor</keyword>
<name>A0AAE1LSG4_9NEOP</name>
<keyword evidence="10" id="KW-1185">Reference proteome</keyword>
<feature type="compositionally biased region" description="Low complexity" evidence="7">
    <location>
        <begin position="491"/>
        <end position="502"/>
    </location>
</feature>
<gene>
    <name evidence="9" type="ORF">KUF71_004636</name>
</gene>
<dbReference type="PROSITE" id="PS51148">
    <property type="entry name" value="AXH"/>
    <property type="match status" value="1"/>
</dbReference>
<evidence type="ECO:0000256" key="1">
    <source>
        <dbReference type="ARBA" id="ARBA00004123"/>
    </source>
</evidence>
<evidence type="ECO:0000256" key="4">
    <source>
        <dbReference type="ARBA" id="ARBA00023125"/>
    </source>
</evidence>
<evidence type="ECO:0000256" key="3">
    <source>
        <dbReference type="ARBA" id="ARBA00023015"/>
    </source>
</evidence>
<reference evidence="9" key="1">
    <citation type="submission" date="2021-07" db="EMBL/GenBank/DDBJ databases">
        <authorList>
            <person name="Catto M.A."/>
            <person name="Jacobson A."/>
            <person name="Kennedy G."/>
            <person name="Labadie P."/>
            <person name="Hunt B.G."/>
            <person name="Srinivasan R."/>
        </authorList>
    </citation>
    <scope>NUCLEOTIDE SEQUENCE</scope>
    <source>
        <strain evidence="9">PL_HMW_Pooled</strain>
        <tissue evidence="9">Head</tissue>
    </source>
</reference>
<organism evidence="9 10">
    <name type="scientific">Frankliniella fusca</name>
    <dbReference type="NCBI Taxonomy" id="407009"/>
    <lineage>
        <taxon>Eukaryota</taxon>
        <taxon>Metazoa</taxon>
        <taxon>Ecdysozoa</taxon>
        <taxon>Arthropoda</taxon>
        <taxon>Hexapoda</taxon>
        <taxon>Insecta</taxon>
        <taxon>Pterygota</taxon>
        <taxon>Neoptera</taxon>
        <taxon>Paraneoptera</taxon>
        <taxon>Thysanoptera</taxon>
        <taxon>Terebrantia</taxon>
        <taxon>Thripoidea</taxon>
        <taxon>Thripidae</taxon>
        <taxon>Frankliniella</taxon>
    </lineage>
</organism>
<dbReference type="SMART" id="SM00536">
    <property type="entry name" value="AXH"/>
    <property type="match status" value="1"/>
</dbReference>
<dbReference type="SUPFAM" id="SSF102031">
    <property type="entry name" value="AXH domain"/>
    <property type="match status" value="1"/>
</dbReference>
<dbReference type="AlphaFoldDB" id="A0AAE1LSG4"/>
<keyword evidence="5" id="KW-0804">Transcription</keyword>
<feature type="region of interest" description="Disordered" evidence="7">
    <location>
        <begin position="94"/>
        <end position="150"/>
    </location>
</feature>
<sequence length="544" mass="56005">MLSAGLAVEPPHRVGHGLGSSLGAGLGAGLGAALGAGLGPPSHHPMLQAFTTGEFLRPMPPHRWVPGEPGPGAAMFSPPDLRFWLHQQHQQHHLARYAAASQSVSHHRLPPQSPTPSPQAAPPPAPSPAPVNLSAGHKEDKERAVHSHSSSAAMGYHYPHYPMAAPMFPPAPYSPYGSRLPPPGAPADAPAAYSPPAGSPAPLPPPSHPAPKPAVASKTFKVPVPAGPPSGGKDSAKHRSASHAAHASHAAKHPPLVSTSTSMLPPMSSAAPIMTTTATPHHPMHAAPGAQEYHHPAAAAAPAATPAPATTLPQFWKGSFIRLASGELKRVQETKAEDFVASAERNPTLRADPATVVRIQSTLSCRVTIALSVGGSESEIETTSEHPFCVYGNGWASCSPERSLQLLGLNCRTLQVGDVVVSLTHRQQPQQQQQQHQQPPPKAPQRAQASSGARGGRGKKQPAVNLPPPTGHPRAPAHHLPGPGPAPGPASTPTADSAASMAGKKRRWSAPDQLAAAAAEEAQAAAQAAAAAGMPPSKLARVPE</sequence>
<keyword evidence="4" id="KW-0238">DNA-binding</keyword>